<accession>A0A1B8GTA3</accession>
<feature type="region of interest" description="Disordered" evidence="1">
    <location>
        <begin position="49"/>
        <end position="91"/>
    </location>
</feature>
<feature type="compositionally biased region" description="Basic and acidic residues" evidence="1">
    <location>
        <begin position="78"/>
        <end position="90"/>
    </location>
</feature>
<reference evidence="3" key="2">
    <citation type="journal article" date="2018" name="Nat. Commun.">
        <title>Extreme sensitivity to ultraviolet light in the fungal pathogen causing white-nose syndrome of bats.</title>
        <authorList>
            <person name="Palmer J.M."/>
            <person name="Drees K.P."/>
            <person name="Foster J.T."/>
            <person name="Lindner D.L."/>
        </authorList>
    </citation>
    <scope>NUCLEOTIDE SEQUENCE [LARGE SCALE GENOMIC DNA]</scope>
    <source>
        <strain evidence="3">UAMH 10579</strain>
    </source>
</reference>
<feature type="compositionally biased region" description="Low complexity" evidence="1">
    <location>
        <begin position="57"/>
        <end position="66"/>
    </location>
</feature>
<gene>
    <name evidence="2" type="ORF">VE01_02470</name>
</gene>
<name>A0A1B8GTA3_9PEZI</name>
<reference evidence="2 3" key="1">
    <citation type="submission" date="2016-03" db="EMBL/GenBank/DDBJ databases">
        <title>Comparative genomics of Pseudogymnoascus destructans, the fungus causing white-nose syndrome of bats.</title>
        <authorList>
            <person name="Palmer J.M."/>
            <person name="Drees K.P."/>
            <person name="Foster J.T."/>
            <person name="Lindner D.L."/>
        </authorList>
    </citation>
    <scope>NUCLEOTIDE SEQUENCE [LARGE SCALE GENOMIC DNA]</scope>
    <source>
        <strain evidence="2 3">UAMH 10579</strain>
    </source>
</reference>
<organism evidence="2 3">
    <name type="scientific">Pseudogymnoascus verrucosus</name>
    <dbReference type="NCBI Taxonomy" id="342668"/>
    <lineage>
        <taxon>Eukaryota</taxon>
        <taxon>Fungi</taxon>
        <taxon>Dikarya</taxon>
        <taxon>Ascomycota</taxon>
        <taxon>Pezizomycotina</taxon>
        <taxon>Leotiomycetes</taxon>
        <taxon>Thelebolales</taxon>
        <taxon>Thelebolaceae</taxon>
        <taxon>Pseudogymnoascus</taxon>
    </lineage>
</organism>
<dbReference type="Proteomes" id="UP000091956">
    <property type="component" value="Unassembled WGS sequence"/>
</dbReference>
<protein>
    <submittedName>
        <fullName evidence="2">Uncharacterized protein</fullName>
    </submittedName>
</protein>
<dbReference type="GeneID" id="28835856"/>
<dbReference type="AlphaFoldDB" id="A0A1B8GTA3"/>
<dbReference type="EMBL" id="KV460214">
    <property type="protein sequence ID" value="OBT99057.2"/>
    <property type="molecule type" value="Genomic_DNA"/>
</dbReference>
<sequence length="114" mass="12537">MENVWPSPLSIYNTAIYYNIYKDTILQTFTPSEIKIDIMGLDELEKKVADHYNKGHPQGQAQQAQQPAPPPQPQQQPPHEDKHHAGDIAKRLGNATVFGAGASVGSNIVNGIIH</sequence>
<dbReference type="STRING" id="342668.A0A1B8GTA3"/>
<feature type="compositionally biased region" description="Pro residues" evidence="1">
    <location>
        <begin position="67"/>
        <end position="76"/>
    </location>
</feature>
<dbReference type="RefSeq" id="XP_018132790.2">
    <property type="nucleotide sequence ID" value="XM_018271979.2"/>
</dbReference>
<proteinExistence type="predicted"/>
<evidence type="ECO:0000313" key="3">
    <source>
        <dbReference type="Proteomes" id="UP000091956"/>
    </source>
</evidence>
<evidence type="ECO:0000313" key="2">
    <source>
        <dbReference type="EMBL" id="OBT99057.2"/>
    </source>
</evidence>
<keyword evidence="3" id="KW-1185">Reference proteome</keyword>
<evidence type="ECO:0000256" key="1">
    <source>
        <dbReference type="SAM" id="MobiDB-lite"/>
    </source>
</evidence>